<dbReference type="SUPFAM" id="SSF48208">
    <property type="entry name" value="Six-hairpin glycosidases"/>
    <property type="match status" value="1"/>
</dbReference>
<dbReference type="Pfam" id="PF00759">
    <property type="entry name" value="Glyco_hydro_9"/>
    <property type="match status" value="1"/>
</dbReference>
<organism evidence="8 9">
    <name type="scientific">Fraxinus pennsylvanica</name>
    <dbReference type="NCBI Taxonomy" id="56036"/>
    <lineage>
        <taxon>Eukaryota</taxon>
        <taxon>Viridiplantae</taxon>
        <taxon>Streptophyta</taxon>
        <taxon>Embryophyta</taxon>
        <taxon>Tracheophyta</taxon>
        <taxon>Spermatophyta</taxon>
        <taxon>Magnoliopsida</taxon>
        <taxon>eudicotyledons</taxon>
        <taxon>Gunneridae</taxon>
        <taxon>Pentapetalae</taxon>
        <taxon>asterids</taxon>
        <taxon>lamiids</taxon>
        <taxon>Lamiales</taxon>
        <taxon>Oleaceae</taxon>
        <taxon>Oleeae</taxon>
        <taxon>Fraxinus</taxon>
    </lineage>
</organism>
<dbReference type="SUPFAM" id="SSF54427">
    <property type="entry name" value="NTF2-like"/>
    <property type="match status" value="1"/>
</dbReference>
<dbReference type="Gene3D" id="1.50.10.10">
    <property type="match status" value="1"/>
</dbReference>
<evidence type="ECO:0000313" key="9">
    <source>
        <dbReference type="Proteomes" id="UP000834106"/>
    </source>
</evidence>
<keyword evidence="6" id="KW-0624">Polysaccharide degradation</keyword>
<keyword evidence="4" id="KW-0136">Cellulose degradation</keyword>
<name>A0AAD1ZZ21_9LAMI</name>
<evidence type="ECO:0000256" key="5">
    <source>
        <dbReference type="ARBA" id="ARBA00023277"/>
    </source>
</evidence>
<dbReference type="GO" id="GO:0030245">
    <property type="term" value="P:cellulose catabolic process"/>
    <property type="evidence" value="ECO:0007669"/>
    <property type="project" value="UniProtKB-KW"/>
</dbReference>
<dbReference type="Proteomes" id="UP000834106">
    <property type="component" value="Chromosome 15"/>
</dbReference>
<dbReference type="InterPro" id="IPR008928">
    <property type="entry name" value="6-hairpin_glycosidase_sf"/>
</dbReference>
<dbReference type="AlphaFoldDB" id="A0AAD1ZZ21"/>
<sequence length="351" mass="40313">MATPAATRDKYRSYLSEEEINNTKWNFGPPNYDDVNKLFEEGRTNIWPVGSLEEKVQRLVKTWEMELLHKADPDEYKTVDAEKFKFGVNGRKFFTLAEIINIGGGYNAFLQTSLPTSLRLYNSEEETAGSSQTLFKTTFPRGFVIEILQVYSGPPVIVYKFRHWGFMEGAFKGHAPTGEKVEFFGMAIFELDEHSKIVKVEFFYDRGELLAGFYTANGNCGVQAKDFHNSSSYKDDLILLTRIRYFVDPGYPYEEALSKNRTDLTMYLYNKQFSMTKGGLILQKPDSTPLQYAATASFLSKLYSDYLELLRRTSGSCNTDNFTLEMLRLRGFSMSQVDYILGNNLMKMSYM</sequence>
<evidence type="ECO:0000256" key="6">
    <source>
        <dbReference type="ARBA" id="ARBA00023326"/>
    </source>
</evidence>
<protein>
    <recommendedName>
        <fullName evidence="3">cellulase</fullName>
        <ecNumber evidence="3">3.2.1.4</ecNumber>
    </recommendedName>
</protein>
<comment type="similarity">
    <text evidence="2">Belongs to the glycosyl hydrolase 9 (cellulase E) family.</text>
</comment>
<feature type="domain" description="Glycoside hydrolase family 9" evidence="7">
    <location>
        <begin position="233"/>
        <end position="351"/>
    </location>
</feature>
<keyword evidence="5" id="KW-0119">Carbohydrate metabolism</keyword>
<evidence type="ECO:0000256" key="2">
    <source>
        <dbReference type="ARBA" id="ARBA00007072"/>
    </source>
</evidence>
<dbReference type="EMBL" id="OU503050">
    <property type="protein sequence ID" value="CAI9778039.1"/>
    <property type="molecule type" value="Genomic_DNA"/>
</dbReference>
<comment type="catalytic activity">
    <reaction evidence="1">
        <text>Endohydrolysis of (1-&gt;4)-beta-D-glucosidic linkages in cellulose, lichenin and cereal beta-D-glucans.</text>
        <dbReference type="EC" id="3.2.1.4"/>
    </reaction>
</comment>
<dbReference type="InterPro" id="IPR001701">
    <property type="entry name" value="Glyco_hydro_9"/>
</dbReference>
<gene>
    <name evidence="8" type="ORF">FPE_LOCUS25469</name>
</gene>
<dbReference type="InterPro" id="IPR053218">
    <property type="entry name" value="Pathogen-related_defense"/>
</dbReference>
<dbReference type="Gene3D" id="3.10.450.50">
    <property type="match status" value="1"/>
</dbReference>
<evidence type="ECO:0000313" key="8">
    <source>
        <dbReference type="EMBL" id="CAI9778039.1"/>
    </source>
</evidence>
<evidence type="ECO:0000256" key="4">
    <source>
        <dbReference type="ARBA" id="ARBA00023001"/>
    </source>
</evidence>
<proteinExistence type="inferred from homology"/>
<dbReference type="PANTHER" id="PTHR31723:SF10">
    <property type="entry name" value="PATHOGEN-RELATED PROTEIN"/>
    <property type="match status" value="1"/>
</dbReference>
<evidence type="ECO:0000256" key="3">
    <source>
        <dbReference type="ARBA" id="ARBA00012601"/>
    </source>
</evidence>
<evidence type="ECO:0000259" key="7">
    <source>
        <dbReference type="Pfam" id="PF00759"/>
    </source>
</evidence>
<accession>A0AAD1ZZ21</accession>
<evidence type="ECO:0000256" key="1">
    <source>
        <dbReference type="ARBA" id="ARBA00000966"/>
    </source>
</evidence>
<reference evidence="8" key="1">
    <citation type="submission" date="2023-05" db="EMBL/GenBank/DDBJ databases">
        <authorList>
            <person name="Huff M."/>
        </authorList>
    </citation>
    <scope>NUCLEOTIDE SEQUENCE</scope>
</reference>
<dbReference type="PANTHER" id="PTHR31723">
    <property type="entry name" value="PATHOGENESIS-RELATED FAMILY PROTEIN"/>
    <property type="match status" value="1"/>
</dbReference>
<dbReference type="GO" id="GO:0008810">
    <property type="term" value="F:cellulase activity"/>
    <property type="evidence" value="ECO:0007669"/>
    <property type="project" value="UniProtKB-EC"/>
</dbReference>
<dbReference type="EC" id="3.2.1.4" evidence="3"/>
<dbReference type="InterPro" id="IPR012341">
    <property type="entry name" value="6hp_glycosidase-like_sf"/>
</dbReference>
<dbReference type="InterPro" id="IPR032710">
    <property type="entry name" value="NTF2-like_dom_sf"/>
</dbReference>
<keyword evidence="9" id="KW-1185">Reference proteome</keyword>